<evidence type="ECO:0000256" key="1">
    <source>
        <dbReference type="SAM" id="MobiDB-lite"/>
    </source>
</evidence>
<sequence length="244" mass="26468">MLSVKDCAKSMNFNVACALPKFCGEVSDNLGDRRKRSADNIVTDCGMVTKPTTTAFPTTPSTTTVATIVSSSTIPNNDGNDPPVLICNYVCTDPDSEPCTSTSTTLSTTTPGPTTFKVETTTSCTDSGDSDTPTICPVSDVTSTTDPKSTSTETSITTSSVEFPSKFSKWRAGVIQIKARRVLDWKTVRSPLFARIPQKPPPRTRQRALSCQLQFLKPQNRWCLQVQPPPRQKRKLLALCAPSP</sequence>
<dbReference type="EMBL" id="AZBU02000001">
    <property type="protein sequence ID" value="TMS36866.1"/>
    <property type="molecule type" value="Genomic_DNA"/>
</dbReference>
<organism evidence="2 3">
    <name type="scientific">Steinernema carpocapsae</name>
    <name type="common">Entomopathogenic nematode</name>
    <dbReference type="NCBI Taxonomy" id="34508"/>
    <lineage>
        <taxon>Eukaryota</taxon>
        <taxon>Metazoa</taxon>
        <taxon>Ecdysozoa</taxon>
        <taxon>Nematoda</taxon>
        <taxon>Chromadorea</taxon>
        <taxon>Rhabditida</taxon>
        <taxon>Tylenchina</taxon>
        <taxon>Panagrolaimomorpha</taxon>
        <taxon>Strongyloidoidea</taxon>
        <taxon>Steinernematidae</taxon>
        <taxon>Steinernema</taxon>
    </lineage>
</organism>
<reference evidence="2 3" key="1">
    <citation type="journal article" date="2015" name="Genome Biol.">
        <title>Comparative genomics of Steinernema reveals deeply conserved gene regulatory networks.</title>
        <authorList>
            <person name="Dillman A.R."/>
            <person name="Macchietto M."/>
            <person name="Porter C.F."/>
            <person name="Rogers A."/>
            <person name="Williams B."/>
            <person name="Antoshechkin I."/>
            <person name="Lee M.M."/>
            <person name="Goodwin Z."/>
            <person name="Lu X."/>
            <person name="Lewis E.E."/>
            <person name="Goodrich-Blair H."/>
            <person name="Stock S.P."/>
            <person name="Adams B.J."/>
            <person name="Sternberg P.W."/>
            <person name="Mortazavi A."/>
        </authorList>
    </citation>
    <scope>NUCLEOTIDE SEQUENCE [LARGE SCALE GENOMIC DNA]</scope>
    <source>
        <strain evidence="2 3">ALL</strain>
    </source>
</reference>
<proteinExistence type="predicted"/>
<protein>
    <submittedName>
        <fullName evidence="2">Uncharacterized protein</fullName>
    </submittedName>
</protein>
<comment type="caution">
    <text evidence="2">The sequence shown here is derived from an EMBL/GenBank/DDBJ whole genome shotgun (WGS) entry which is preliminary data.</text>
</comment>
<dbReference type="AlphaFoldDB" id="A0A4U8UU77"/>
<feature type="region of interest" description="Disordered" evidence="1">
    <location>
        <begin position="121"/>
        <end position="153"/>
    </location>
</feature>
<evidence type="ECO:0000313" key="3">
    <source>
        <dbReference type="Proteomes" id="UP000298663"/>
    </source>
</evidence>
<name>A0A4U8UU77_STECR</name>
<gene>
    <name evidence="2" type="ORF">L596_003936</name>
</gene>
<accession>A0A4U8UU77</accession>
<evidence type="ECO:0000313" key="2">
    <source>
        <dbReference type="EMBL" id="TMS36866.1"/>
    </source>
</evidence>
<feature type="compositionally biased region" description="Low complexity" evidence="1">
    <location>
        <begin position="121"/>
        <end position="134"/>
    </location>
</feature>
<dbReference type="Proteomes" id="UP000298663">
    <property type="component" value="Unassembled WGS sequence"/>
</dbReference>
<keyword evidence="3" id="KW-1185">Reference proteome</keyword>
<reference evidence="2 3" key="2">
    <citation type="journal article" date="2019" name="G3 (Bethesda)">
        <title>Hybrid Assembly of the Genome of the Entomopathogenic Nematode Steinernema carpocapsae Identifies the X-Chromosome.</title>
        <authorList>
            <person name="Serra L."/>
            <person name="Macchietto M."/>
            <person name="Macias-Munoz A."/>
            <person name="McGill C.J."/>
            <person name="Rodriguez I.M."/>
            <person name="Rodriguez B."/>
            <person name="Murad R."/>
            <person name="Mortazavi A."/>
        </authorList>
    </citation>
    <scope>NUCLEOTIDE SEQUENCE [LARGE SCALE GENOMIC DNA]</scope>
    <source>
        <strain evidence="2 3">ALL</strain>
    </source>
</reference>